<protein>
    <submittedName>
        <fullName evidence="2">D6dabfc7-74d8-49b0-8dbc-77d387dccda6</fullName>
    </submittedName>
</protein>
<dbReference type="Proteomes" id="UP000289323">
    <property type="component" value="Unassembled WGS sequence"/>
</dbReference>
<accession>A0A3S4C2Z6</accession>
<dbReference type="EMBL" id="OUUZ01000003">
    <property type="protein sequence ID" value="SPQ20061.1"/>
    <property type="molecule type" value="Genomic_DNA"/>
</dbReference>
<evidence type="ECO:0000313" key="2">
    <source>
        <dbReference type="EMBL" id="SPQ20061.1"/>
    </source>
</evidence>
<feature type="region of interest" description="Disordered" evidence="1">
    <location>
        <begin position="27"/>
        <end position="50"/>
    </location>
</feature>
<proteinExistence type="predicted"/>
<organism evidence="2 3">
    <name type="scientific">Thermothielavioides terrestris</name>
    <dbReference type="NCBI Taxonomy" id="2587410"/>
    <lineage>
        <taxon>Eukaryota</taxon>
        <taxon>Fungi</taxon>
        <taxon>Dikarya</taxon>
        <taxon>Ascomycota</taxon>
        <taxon>Pezizomycotina</taxon>
        <taxon>Sordariomycetes</taxon>
        <taxon>Sordariomycetidae</taxon>
        <taxon>Sordariales</taxon>
        <taxon>Chaetomiaceae</taxon>
        <taxon>Thermothielavioides</taxon>
    </lineage>
</organism>
<gene>
    <name evidence="2" type="ORF">TT172_LOCUS2480</name>
</gene>
<sequence length="50" mass="5314">MLKAWSDEFDPKNLTINEALFVGGLTGGRAEVRDGNNQDADVGGPPARRG</sequence>
<evidence type="ECO:0000256" key="1">
    <source>
        <dbReference type="SAM" id="MobiDB-lite"/>
    </source>
</evidence>
<reference evidence="2 3" key="1">
    <citation type="submission" date="2018-04" db="EMBL/GenBank/DDBJ databases">
        <authorList>
            <person name="Huttner S."/>
            <person name="Dainat J."/>
        </authorList>
    </citation>
    <scope>NUCLEOTIDE SEQUENCE [LARGE SCALE GENOMIC DNA]</scope>
</reference>
<dbReference type="AlphaFoldDB" id="A0A3S4C2Z6"/>
<name>A0A3S4C2Z6_9PEZI</name>
<evidence type="ECO:0000313" key="3">
    <source>
        <dbReference type="Proteomes" id="UP000289323"/>
    </source>
</evidence>